<keyword evidence="4" id="KW-0238">DNA-binding</keyword>
<feature type="coiled-coil region" evidence="1">
    <location>
        <begin position="47"/>
        <end position="287"/>
    </location>
</feature>
<proteinExistence type="predicted"/>
<accession>A0A1H6RGG0</accession>
<dbReference type="EMBL" id="FNYQ01000008">
    <property type="protein sequence ID" value="SEI54899.1"/>
    <property type="molecule type" value="Genomic_DNA"/>
</dbReference>
<sequence length="351" mass="39566">MARGGINKALVMRARQVLLARGEHPSIDAVRIELGNTGSKTTIHRYLKELEESEAGQAENAASLSEELGCLVGALAGRLQGEADEQVERMRERFAEERARLEEQLRLAEERGRQLEAGIAALTKQLQGESDSHRQARERLQQLEVEQARLLQANQDQATRLTERDEQIRSLEEKHRHSRDALEHYRQASKEQREQEQRRHEAQLQQLQMELRQLQQTLIIKQDEVTQLNRANERLASENGYRAKELGEQRDRLERQAGELATLRTELAQSQAAREALLERLGLLQSETTELKAALATQRQETQALHIGLAAATTEVQLLRQAAASMAPEEVPAGEPDTQTSGTAAERPEEA</sequence>
<keyword evidence="1" id="KW-0175">Coiled coil</keyword>
<evidence type="ECO:0000313" key="4">
    <source>
        <dbReference type="EMBL" id="SEI54899.1"/>
    </source>
</evidence>
<reference evidence="4 5" key="1">
    <citation type="submission" date="2016-10" db="EMBL/GenBank/DDBJ databases">
        <authorList>
            <person name="de Groot N.N."/>
        </authorList>
    </citation>
    <scope>NUCLEOTIDE SEQUENCE [LARGE SCALE GENOMIC DNA]</scope>
    <source>
        <strain evidence="4 5">DSM 373</strain>
    </source>
</reference>
<dbReference type="GO" id="GO:0003677">
    <property type="term" value="F:DNA binding"/>
    <property type="evidence" value="ECO:0007669"/>
    <property type="project" value="UniProtKB-KW"/>
</dbReference>
<dbReference type="AlphaFoldDB" id="A0A1H6RGG0"/>
<dbReference type="InterPro" id="IPR021104">
    <property type="entry name" value="KfrA_DNA-bd_N"/>
</dbReference>
<organism evidence="4 5">
    <name type="scientific">Azotobacter beijerinckii</name>
    <dbReference type="NCBI Taxonomy" id="170623"/>
    <lineage>
        <taxon>Bacteria</taxon>
        <taxon>Pseudomonadati</taxon>
        <taxon>Pseudomonadota</taxon>
        <taxon>Gammaproteobacteria</taxon>
        <taxon>Pseudomonadales</taxon>
        <taxon>Pseudomonadaceae</taxon>
        <taxon>Azotobacter</taxon>
    </lineage>
</organism>
<dbReference type="OrthoDB" id="7015148at2"/>
<name>A0A1H6RGG0_9GAMM</name>
<evidence type="ECO:0000259" key="3">
    <source>
        <dbReference type="Pfam" id="PF11740"/>
    </source>
</evidence>
<feature type="domain" description="KfrA N-terminal DNA-binding" evidence="3">
    <location>
        <begin position="8"/>
        <end position="117"/>
    </location>
</feature>
<dbReference type="RefSeq" id="WP_090730197.1">
    <property type="nucleotide sequence ID" value="NZ_FNYQ01000008.1"/>
</dbReference>
<feature type="region of interest" description="Disordered" evidence="2">
    <location>
        <begin position="323"/>
        <end position="351"/>
    </location>
</feature>
<evidence type="ECO:0000313" key="5">
    <source>
        <dbReference type="Proteomes" id="UP000199250"/>
    </source>
</evidence>
<dbReference type="Pfam" id="PF11740">
    <property type="entry name" value="KfrA_N"/>
    <property type="match status" value="1"/>
</dbReference>
<evidence type="ECO:0000256" key="1">
    <source>
        <dbReference type="SAM" id="Coils"/>
    </source>
</evidence>
<evidence type="ECO:0000256" key="2">
    <source>
        <dbReference type="SAM" id="MobiDB-lite"/>
    </source>
</evidence>
<gene>
    <name evidence="4" type="ORF">SAMN04244572_00819</name>
</gene>
<protein>
    <submittedName>
        <fullName evidence="4">Replication region DNA-binding N-term</fullName>
    </submittedName>
</protein>
<dbReference type="Proteomes" id="UP000199250">
    <property type="component" value="Unassembled WGS sequence"/>
</dbReference>